<organism evidence="3 4">
    <name type="scientific">Vitis vinifera</name>
    <name type="common">Grape</name>
    <dbReference type="NCBI Taxonomy" id="29760"/>
    <lineage>
        <taxon>Eukaryota</taxon>
        <taxon>Viridiplantae</taxon>
        <taxon>Streptophyta</taxon>
        <taxon>Embryophyta</taxon>
        <taxon>Tracheophyta</taxon>
        <taxon>Spermatophyta</taxon>
        <taxon>Magnoliopsida</taxon>
        <taxon>eudicotyledons</taxon>
        <taxon>Gunneridae</taxon>
        <taxon>Pentapetalae</taxon>
        <taxon>rosids</taxon>
        <taxon>Vitales</taxon>
        <taxon>Vitaceae</taxon>
        <taxon>Viteae</taxon>
        <taxon>Vitis</taxon>
    </lineage>
</organism>
<dbReference type="PANTHER" id="PTHR19446">
    <property type="entry name" value="REVERSE TRANSCRIPTASES"/>
    <property type="match status" value="1"/>
</dbReference>
<sequence length="1590" mass="181297">MGVRDSNGVSKGGKCWFAVESKSFKISIEEVRGRLRGTIWEMSKGLSSWIRFGEKGLSLLLEGVEAWCRGESNSKLLKVWDEGARKFRLECRSNVAGRFLLCLVRDVERKKFCLVFPEGNGLVGGWFLLAKNLRALGVSSTEVRNSYQCVSSMGKEESNVNTSENESGSYAEVVKGKKGVPESIPSLPSLKRWAYEVWLLKGELRISRLGGALVLFEFQNKWEADMVLLRGSRCFKDREFLLQRWGPAVGCTWKESHAKEVWVRVIGLPLHLWSREVFKRIGDCCGGFVAVDEEMTLFSQLQWAWILIKDSGMKWPGSMQVEAGNSRWELCLWWEAIPRVLQAGSCSWMQTRSEWEVRDEGGGASRAESRVREPQADFQKREAEVKVACGSETRKADREWGRQADDPAGFPRDCRDSCGAGARTSGRGSVGGMEPSLGHLKPTDDALLNEASRYLRNFKLPIFSVGFGASSPSPSPPFLGPDGVVLGKVGVISGLVGAVEEARSRDSPCEEWLVDLSVHKDRNLSPRASGGEENGPDLAIVPFGGVLESPSVETMTLQVEVGDGEVEWSSSCLAKFNHCLGMPTVGFEEEILCLLRRMRGRIEKKNQDRENNRTKSSVSKSSRELKKLEWTETKIKDMSTGIVRSLGVGRHIDWRAINSKGVVGGVLVFWDNRVVDLLEVEEGMFSVSCLFKNCMDGMRWVFTRVYGPVCRRDREVFWEELGSIKGLWRDPWCVGGDFNMIRYPEERKRGGELSASMRRFTEVVEDLELRDYPLQGGLFTWRGGLNNQSQSRLDRWRFERGPSPFRFENMWLEERGFMDQMKRWWGSLTFNGSFSFVLDAILRALKGLLKTWNKEVFGVIETKKREALSQVVYWDAVENHSTLSLEECEARKEAKEAYKTWVLREEISWRQRSRELWLKEGDNNTKFFHRMANAHSRRNWLSRLKVDDCWHMEDCEAEGLEIPFTEGEVFVALLDLGKDKAPGPDGFTMVFWLFSWDLVKAKIMGFFKEFHERGRFVKSLNATFLVLVPKRGGAEDLKDFKPISLVGSLYKLLAKVLANRIKKVLEKVISESQNAFVEGRQILDAVLIANEAVDSRLKDNVGGVLCKLDIEKAYDRVSWSFLLAVLKEMGFGERWIKWIDWCISTVKFSVLVSSMMRRAISGGYLSGWKVSGGRGEGMHISHLLFADDTLVFCEESSDEMTYLSWLLMWFEACSGLRINLEKSEMIPVGRVLNIEGLALELGCKMGGIPSSYLGMPLGAAFNSLAVWDGVEERFRRRLAMWKRQYISKGGRLTLIRSTMSSMPIYLMSLFHLPRKVRLRLEKIQRDFLWGGGTLAHKPHLWNWRFANERDALWRSVISLKYGIEEGGWCTRDVMGRNGVGLWKAIRKKWGLFDGKNVWVSEVWNPVGDGIGWTPLFARAFNDWEIDLVERLLQKIQAFRVQREEEDRVIWTASNNGAFSIRSLYSMMEPGGLSLFPSERIWRARVPPKVAFFAWEASWGKVLTQEQLQRRGFSLANSEDNPSWVEWRVCGKKTQKGLANDAFMYFLGFPSRESFFSCKFGRLDRLLVRKGGVYTPCILRGHRFLVFPLFV</sequence>
<comment type="caution">
    <text evidence="3">The sequence shown here is derived from an EMBL/GenBank/DDBJ whole genome shotgun (WGS) entry which is preliminary data.</text>
</comment>
<accession>A0A438KLQ0</accession>
<dbReference type="SUPFAM" id="SSF56219">
    <property type="entry name" value="DNase I-like"/>
    <property type="match status" value="1"/>
</dbReference>
<dbReference type="Gene3D" id="3.60.10.10">
    <property type="entry name" value="Endonuclease/exonuclease/phosphatase"/>
    <property type="match status" value="1"/>
</dbReference>
<dbReference type="Pfam" id="PF00078">
    <property type="entry name" value="RVT_1"/>
    <property type="match status" value="1"/>
</dbReference>
<dbReference type="Pfam" id="PF14111">
    <property type="entry name" value="DUF4283"/>
    <property type="match status" value="1"/>
</dbReference>
<dbReference type="Proteomes" id="UP000288805">
    <property type="component" value="Unassembled WGS sequence"/>
</dbReference>
<evidence type="ECO:0000313" key="4">
    <source>
        <dbReference type="Proteomes" id="UP000288805"/>
    </source>
</evidence>
<dbReference type="InterPro" id="IPR026960">
    <property type="entry name" value="RVT-Znf"/>
</dbReference>
<gene>
    <name evidence="3" type="primary">YTX2_663</name>
    <name evidence="3" type="ORF">CK203_001296</name>
</gene>
<dbReference type="InterPro" id="IPR025558">
    <property type="entry name" value="DUF4283"/>
</dbReference>
<feature type="domain" description="Reverse transcriptase" evidence="2">
    <location>
        <begin position="1009"/>
        <end position="1257"/>
    </location>
</feature>
<evidence type="ECO:0000259" key="2">
    <source>
        <dbReference type="PROSITE" id="PS50878"/>
    </source>
</evidence>
<dbReference type="PROSITE" id="PS50878">
    <property type="entry name" value="RT_POL"/>
    <property type="match status" value="1"/>
</dbReference>
<evidence type="ECO:0000313" key="3">
    <source>
        <dbReference type="EMBL" id="RVX22126.1"/>
    </source>
</evidence>
<dbReference type="EMBL" id="QGNW01000004">
    <property type="protein sequence ID" value="RVX22126.1"/>
    <property type="molecule type" value="Genomic_DNA"/>
</dbReference>
<evidence type="ECO:0000256" key="1">
    <source>
        <dbReference type="SAM" id="MobiDB-lite"/>
    </source>
</evidence>
<name>A0A438KLQ0_VITVI</name>
<feature type="region of interest" description="Disordered" evidence="1">
    <location>
        <begin position="357"/>
        <end position="377"/>
    </location>
</feature>
<dbReference type="InterPro" id="IPR000477">
    <property type="entry name" value="RT_dom"/>
</dbReference>
<dbReference type="CDD" id="cd01650">
    <property type="entry name" value="RT_nLTR_like"/>
    <property type="match status" value="1"/>
</dbReference>
<dbReference type="InterPro" id="IPR036691">
    <property type="entry name" value="Endo/exonu/phosph_ase_sf"/>
</dbReference>
<dbReference type="Pfam" id="PF13966">
    <property type="entry name" value="zf-RVT"/>
    <property type="match status" value="1"/>
</dbReference>
<protein>
    <submittedName>
        <fullName evidence="3">Transposon TX1 uncharacterized 149 kDa protein</fullName>
    </submittedName>
</protein>
<reference evidence="3 4" key="1">
    <citation type="journal article" date="2018" name="PLoS Genet.">
        <title>Population sequencing reveals clonal diversity and ancestral inbreeding in the grapevine cultivar Chardonnay.</title>
        <authorList>
            <person name="Roach M.J."/>
            <person name="Johnson D.L."/>
            <person name="Bohlmann J."/>
            <person name="van Vuuren H.J."/>
            <person name="Jones S.J."/>
            <person name="Pretorius I.S."/>
            <person name="Schmidt S.A."/>
            <person name="Borneman A.R."/>
        </authorList>
    </citation>
    <scope>NUCLEOTIDE SEQUENCE [LARGE SCALE GENOMIC DNA]</scope>
    <source>
        <strain evidence="4">cv. Chardonnay</strain>
        <tissue evidence="3">Leaf</tissue>
    </source>
</reference>
<proteinExistence type="predicted"/>